<evidence type="ECO:0000313" key="8">
    <source>
        <dbReference type="Proteomes" id="UP000593910"/>
    </source>
</evidence>
<dbReference type="CDD" id="cd13708">
    <property type="entry name" value="PBP2_BvgS_like_1"/>
    <property type="match status" value="1"/>
</dbReference>
<comment type="catalytic activity">
    <reaction evidence="2">
        <text>2 GTP = 3',3'-c-di-GMP + 2 diphosphate</text>
        <dbReference type="Rhea" id="RHEA:24898"/>
        <dbReference type="ChEBI" id="CHEBI:33019"/>
        <dbReference type="ChEBI" id="CHEBI:37565"/>
        <dbReference type="ChEBI" id="CHEBI:58805"/>
        <dbReference type="EC" id="2.7.7.65"/>
    </reaction>
</comment>
<keyword evidence="3" id="KW-0175">Coiled coil</keyword>
<dbReference type="InterPro" id="IPR000160">
    <property type="entry name" value="GGDEF_dom"/>
</dbReference>
<evidence type="ECO:0000256" key="4">
    <source>
        <dbReference type="SAM" id="Phobius"/>
    </source>
</evidence>
<dbReference type="InterPro" id="IPR029787">
    <property type="entry name" value="Nucleotide_cyclase"/>
</dbReference>
<dbReference type="SMART" id="SM00267">
    <property type="entry name" value="GGDEF"/>
    <property type="match status" value="1"/>
</dbReference>
<dbReference type="SUPFAM" id="SSF53850">
    <property type="entry name" value="Periplasmic binding protein-like II"/>
    <property type="match status" value="2"/>
</dbReference>
<evidence type="ECO:0000256" key="5">
    <source>
        <dbReference type="SAM" id="SignalP"/>
    </source>
</evidence>
<dbReference type="PROSITE" id="PS50887">
    <property type="entry name" value="GGDEF"/>
    <property type="match status" value="1"/>
</dbReference>
<dbReference type="CDD" id="cd01949">
    <property type="entry name" value="GGDEF"/>
    <property type="match status" value="1"/>
</dbReference>
<keyword evidence="8" id="KW-1185">Reference proteome</keyword>
<dbReference type="KEGG" id="smax:FJR03_09260"/>
<dbReference type="Pfam" id="PF00990">
    <property type="entry name" value="GGDEF"/>
    <property type="match status" value="1"/>
</dbReference>
<dbReference type="RefSeq" id="WP_193113231.1">
    <property type="nucleotide sequence ID" value="NZ_CP041165.1"/>
</dbReference>
<dbReference type="NCBIfam" id="TIGR00254">
    <property type="entry name" value="GGDEF"/>
    <property type="match status" value="1"/>
</dbReference>
<accession>A0A7M1AWU5</accession>
<feature type="coiled-coil region" evidence="3">
    <location>
        <begin position="581"/>
        <end position="611"/>
    </location>
</feature>
<dbReference type="Gene3D" id="3.40.190.10">
    <property type="entry name" value="Periplasmic binding protein-like II"/>
    <property type="match status" value="4"/>
</dbReference>
<keyword evidence="4" id="KW-1133">Transmembrane helix</keyword>
<organism evidence="7 8">
    <name type="scientific">Sulfurimonas marina</name>
    <dbReference type="NCBI Taxonomy" id="2590551"/>
    <lineage>
        <taxon>Bacteria</taxon>
        <taxon>Pseudomonadati</taxon>
        <taxon>Campylobacterota</taxon>
        <taxon>Epsilonproteobacteria</taxon>
        <taxon>Campylobacterales</taxon>
        <taxon>Sulfurimonadaceae</taxon>
        <taxon>Sulfurimonas</taxon>
    </lineage>
</organism>
<reference evidence="7 8" key="1">
    <citation type="submission" date="2019-06" db="EMBL/GenBank/DDBJ databases">
        <title>Sulfurimonas gotlandica sp. nov., a chemoautotrophic and psychrotolerant epsilonproteobacterium isolated from a pelagic redoxcline, and an emended description of the genus Sulfurimonas.</title>
        <authorList>
            <person name="Wang S."/>
            <person name="Jiang L."/>
            <person name="Shao Z."/>
        </authorList>
    </citation>
    <scope>NUCLEOTIDE SEQUENCE [LARGE SCALE GENOMIC DNA]</scope>
    <source>
        <strain evidence="7 8">B2</strain>
    </source>
</reference>
<dbReference type="SMART" id="SM00062">
    <property type="entry name" value="PBPb"/>
    <property type="match status" value="1"/>
</dbReference>
<dbReference type="InterPro" id="IPR043128">
    <property type="entry name" value="Rev_trsase/Diguanyl_cyclase"/>
</dbReference>
<proteinExistence type="predicted"/>
<dbReference type="Gene3D" id="3.30.70.270">
    <property type="match status" value="1"/>
</dbReference>
<dbReference type="Pfam" id="PF00497">
    <property type="entry name" value="SBP_bac_3"/>
    <property type="match status" value="1"/>
</dbReference>
<gene>
    <name evidence="7" type="ORF">FJR03_09260</name>
</gene>
<sequence length="766" mass="88364">MRKLVHILIALLLSVSVASAKDFKKVSLQLQWKYQFQFAGYIIAKEKGFYKKAGLDVELKEWKPGIHMEDDVIQSKSEYATCRATSLIDISNGKKIVYLASMFQSSPLVLLANKSSDIKSIQDFKNKRIMATKDIDISLFSMMFSQGIMPKDVKVIQPSFNPEDLLNGKTDLIAAYISNEVYVFKSLGGKPLIFNPKDYGFDFYSDLLITSQEYIEDNPQEVKRFRAASLQGWKYAFEHIDETVDVIYNKYNSLHKTKEALLYEAEELKKLAYYTTDTLGTIEKQKLQRIYDVYKLLGLVKKEINLRGALYSDYALDTELTTKEKEYLAKHQEITMCIDPNWMPFEHFNEDGKYEGMTADYFQAFSKTLATNFRVIPTNTWTQSIEFAKERKCDIFSLAMETPKRKEYMNFTSPYLVIPLVVATKLEVPFVSDIKDLEKKKIGICKGYAFAELLKIKYPSLNIVEVEDIDDGLKRVSDGELFGYIGTLASIGYKLQNNYIGKLKITGKIEESWTLGIGVRNDDPLLLSVLQKAVNSLSQEENRNIFNKWISIKYDQEVDYKILWKVIAFFSFIFVVGYLLYRKQQCLKESLQEANDKLEAAYEELQEIAITDKLTQLYNRTRLDQALEEEKNRADRYGTHFGVMILDIDHFKQINDTYGHHVGDKVLEELAVILKENSRESDVVGRWGGEEFLIIVPELNSESLKQFAHNLKDKVEQHLFVKKYKLTISIGLTRYHENESIETTLIRADEALYISKNSGRNLVSSK</sequence>
<name>A0A7M1AWU5_9BACT</name>
<feature type="signal peptide" evidence="5">
    <location>
        <begin position="1"/>
        <end position="20"/>
    </location>
</feature>
<evidence type="ECO:0000256" key="2">
    <source>
        <dbReference type="ARBA" id="ARBA00034247"/>
    </source>
</evidence>
<dbReference type="PANTHER" id="PTHR45138:SF9">
    <property type="entry name" value="DIGUANYLATE CYCLASE DGCM-RELATED"/>
    <property type="match status" value="1"/>
</dbReference>
<dbReference type="FunFam" id="3.30.70.270:FF:000001">
    <property type="entry name" value="Diguanylate cyclase domain protein"/>
    <property type="match status" value="1"/>
</dbReference>
<keyword evidence="4" id="KW-0472">Membrane</keyword>
<keyword evidence="4" id="KW-0812">Transmembrane</keyword>
<dbReference type="InterPro" id="IPR015168">
    <property type="entry name" value="SsuA/THI5"/>
</dbReference>
<feature type="domain" description="GGDEF" evidence="6">
    <location>
        <begin position="639"/>
        <end position="766"/>
    </location>
</feature>
<protein>
    <recommendedName>
        <fullName evidence="1">diguanylate cyclase</fullName>
        <ecNumber evidence="1">2.7.7.65</ecNumber>
    </recommendedName>
</protein>
<dbReference type="Proteomes" id="UP000593910">
    <property type="component" value="Chromosome"/>
</dbReference>
<dbReference type="Pfam" id="PF09084">
    <property type="entry name" value="NMT1"/>
    <property type="match status" value="1"/>
</dbReference>
<dbReference type="EMBL" id="CP041165">
    <property type="protein sequence ID" value="QOP41910.1"/>
    <property type="molecule type" value="Genomic_DNA"/>
</dbReference>
<evidence type="ECO:0000256" key="3">
    <source>
        <dbReference type="SAM" id="Coils"/>
    </source>
</evidence>
<evidence type="ECO:0000259" key="6">
    <source>
        <dbReference type="PROSITE" id="PS50887"/>
    </source>
</evidence>
<dbReference type="InterPro" id="IPR001638">
    <property type="entry name" value="Solute-binding_3/MltF_N"/>
</dbReference>
<evidence type="ECO:0000256" key="1">
    <source>
        <dbReference type="ARBA" id="ARBA00012528"/>
    </source>
</evidence>
<evidence type="ECO:0000313" key="7">
    <source>
        <dbReference type="EMBL" id="QOP41910.1"/>
    </source>
</evidence>
<keyword evidence="5" id="KW-0732">Signal</keyword>
<dbReference type="AlphaFoldDB" id="A0A7M1AWU5"/>
<feature type="chain" id="PRO_5032977012" description="diguanylate cyclase" evidence="5">
    <location>
        <begin position="21"/>
        <end position="766"/>
    </location>
</feature>
<dbReference type="GO" id="GO:0052621">
    <property type="term" value="F:diguanylate cyclase activity"/>
    <property type="evidence" value="ECO:0007669"/>
    <property type="project" value="UniProtKB-EC"/>
</dbReference>
<dbReference type="PANTHER" id="PTHR45138">
    <property type="entry name" value="REGULATORY COMPONENTS OF SENSORY TRANSDUCTION SYSTEM"/>
    <property type="match status" value="1"/>
</dbReference>
<feature type="transmembrane region" description="Helical" evidence="4">
    <location>
        <begin position="562"/>
        <end position="581"/>
    </location>
</feature>
<dbReference type="InterPro" id="IPR050469">
    <property type="entry name" value="Diguanylate_Cyclase"/>
</dbReference>
<dbReference type="EC" id="2.7.7.65" evidence="1"/>
<dbReference type="SUPFAM" id="SSF55073">
    <property type="entry name" value="Nucleotide cyclase"/>
    <property type="match status" value="1"/>
</dbReference>